<evidence type="ECO:0000313" key="1">
    <source>
        <dbReference type="EMBL" id="ABT13593.1"/>
    </source>
</evidence>
<name>A7ITB9_PBCVM</name>
<protein>
    <submittedName>
        <fullName evidence="1">Uncharacterized protein m039L</fullName>
    </submittedName>
</protein>
<proteinExistence type="predicted"/>
<sequence>MWCSKAPFAGITSNSSRISKLVGIVSLFESNRQTSPGEILPVTPSSTYMILLVGAAIGSEAMQIELSSFLPMTRGLLFLAITRTLGSLLQITPSAYEPRSCFTTT</sequence>
<evidence type="ECO:0000313" key="2">
    <source>
        <dbReference type="Proteomes" id="UP000246715"/>
    </source>
</evidence>
<organismHost>
    <name type="scientific">Paramecium bursaria</name>
    <dbReference type="NCBI Taxonomy" id="74790"/>
</organismHost>
<organism evidence="1 2">
    <name type="scientific">Paramecium bursaria Chlorella virus MT325</name>
    <name type="common">PBCV-MT325</name>
    <dbReference type="NCBI Taxonomy" id="346932"/>
    <lineage>
        <taxon>Viruses</taxon>
        <taxon>Varidnaviria</taxon>
        <taxon>Bamfordvirae</taxon>
        <taxon>Nucleocytoviricota</taxon>
        <taxon>Megaviricetes</taxon>
        <taxon>Algavirales</taxon>
        <taxon>Phycodnaviridae</taxon>
        <taxon>Chlorovirus</taxon>
        <taxon>Chlorovirus conductrix</taxon>
        <taxon>Paramecium bursaria Chlorella virus A1</taxon>
    </lineage>
</organism>
<gene>
    <name evidence="1" type="primary">m039L</name>
    <name evidence="1" type="ORF">MT325_m039L</name>
</gene>
<dbReference type="Proteomes" id="UP000246715">
    <property type="component" value="Segment"/>
</dbReference>
<dbReference type="EMBL" id="DQ491001">
    <property type="protein sequence ID" value="ABT13593.1"/>
    <property type="molecule type" value="Genomic_DNA"/>
</dbReference>
<reference evidence="1 2" key="1">
    <citation type="journal article" date="2007" name="Virology">
        <title>Sequence and annotation of the 314-kb MT325 and the 321-kb FR483 viruses that infect Chlorella Pbi.</title>
        <authorList>
            <person name="Fitzgerald L.A."/>
            <person name="Graves M.V."/>
            <person name="Li X."/>
            <person name="Feldblyum T."/>
            <person name="Hartigan J."/>
            <person name="Van Etten J.L."/>
        </authorList>
    </citation>
    <scope>NUCLEOTIDE SEQUENCE [LARGE SCALE GENOMIC DNA]</scope>
    <source>
        <strain evidence="1 2">MT325</strain>
    </source>
</reference>
<accession>A7ITB9</accession>